<proteinExistence type="predicted"/>
<dbReference type="RefSeq" id="XP_003014723.1">
    <property type="nucleotide sequence ID" value="XM_003014677.1"/>
</dbReference>
<comment type="caution">
    <text evidence="2">The sequence shown here is derived from an EMBL/GenBank/DDBJ whole genome shotgun (WGS) entry which is preliminary data.</text>
</comment>
<dbReference type="EMBL" id="ABSU01000008">
    <property type="protein sequence ID" value="EFE33820.1"/>
    <property type="molecule type" value="Genomic_DNA"/>
</dbReference>
<dbReference type="STRING" id="663331.D4ASS0"/>
<gene>
    <name evidence="2" type="ORF">ARB_07285</name>
</gene>
<feature type="compositionally biased region" description="Pro residues" evidence="1">
    <location>
        <begin position="1"/>
        <end position="11"/>
    </location>
</feature>
<evidence type="ECO:0000256" key="1">
    <source>
        <dbReference type="SAM" id="MobiDB-lite"/>
    </source>
</evidence>
<dbReference type="Proteomes" id="UP000008866">
    <property type="component" value="Unassembled WGS sequence"/>
</dbReference>
<accession>D4ASS0</accession>
<evidence type="ECO:0000313" key="2">
    <source>
        <dbReference type="EMBL" id="EFE33820.1"/>
    </source>
</evidence>
<dbReference type="AlphaFoldDB" id="D4ASS0"/>
<protein>
    <submittedName>
        <fullName evidence="2">Uncharacterized protein</fullName>
    </submittedName>
</protein>
<keyword evidence="3" id="KW-1185">Reference proteome</keyword>
<sequence length="68" mass="7342">MEETLPTPPATPADGREAGSEAEVVQTIDALLERYLHLLDEQQKLQEAIGKQFASVRGGLFSLLGFTG</sequence>
<dbReference type="KEGG" id="abe:ARB_07285"/>
<reference evidence="3" key="1">
    <citation type="journal article" date="2011" name="Genome Biol.">
        <title>Comparative and functional genomics provide insights into the pathogenicity of dermatophytic fungi.</title>
        <authorList>
            <person name="Burmester A."/>
            <person name="Shelest E."/>
            <person name="Gloeckner G."/>
            <person name="Heddergott C."/>
            <person name="Schindler S."/>
            <person name="Staib P."/>
            <person name="Heidel A."/>
            <person name="Felder M."/>
            <person name="Petzold A."/>
            <person name="Szafranski K."/>
            <person name="Feuermann M."/>
            <person name="Pedruzzi I."/>
            <person name="Priebe S."/>
            <person name="Groth M."/>
            <person name="Winkler R."/>
            <person name="Li W."/>
            <person name="Kniemeyer O."/>
            <person name="Schroeckh V."/>
            <person name="Hertweck C."/>
            <person name="Hube B."/>
            <person name="White T.C."/>
            <person name="Platzer M."/>
            <person name="Guthke R."/>
            <person name="Heitman J."/>
            <person name="Woestemeyer J."/>
            <person name="Zipfel P.F."/>
            <person name="Monod M."/>
            <person name="Brakhage A.A."/>
        </authorList>
    </citation>
    <scope>NUCLEOTIDE SEQUENCE [LARGE SCALE GENOMIC DNA]</scope>
    <source>
        <strain evidence="3">ATCC MYA-4681 / CBS 112371</strain>
    </source>
</reference>
<feature type="region of interest" description="Disordered" evidence="1">
    <location>
        <begin position="1"/>
        <end position="22"/>
    </location>
</feature>
<organism evidence="2 3">
    <name type="scientific">Arthroderma benhamiae (strain ATCC MYA-4681 / CBS 112371)</name>
    <name type="common">Trichophyton mentagrophytes</name>
    <dbReference type="NCBI Taxonomy" id="663331"/>
    <lineage>
        <taxon>Eukaryota</taxon>
        <taxon>Fungi</taxon>
        <taxon>Dikarya</taxon>
        <taxon>Ascomycota</taxon>
        <taxon>Pezizomycotina</taxon>
        <taxon>Eurotiomycetes</taxon>
        <taxon>Eurotiomycetidae</taxon>
        <taxon>Onygenales</taxon>
        <taxon>Arthrodermataceae</taxon>
        <taxon>Trichophyton</taxon>
    </lineage>
</organism>
<evidence type="ECO:0000313" key="3">
    <source>
        <dbReference type="Proteomes" id="UP000008866"/>
    </source>
</evidence>
<dbReference type="GeneID" id="9520260"/>
<name>D4ASS0_ARTBC</name>
<dbReference type="HOGENOM" id="CLU_2793496_0_0_1"/>